<keyword evidence="1" id="KW-0472">Membrane</keyword>
<dbReference type="InterPro" id="IPR036508">
    <property type="entry name" value="Chitin-bd_dom_sf"/>
</dbReference>
<keyword evidence="1" id="KW-0812">Transmembrane</keyword>
<protein>
    <recommendedName>
        <fullName evidence="2">Chitin-binding type-2 domain-containing protein</fullName>
    </recommendedName>
</protein>
<dbReference type="Proteomes" id="UP001223634">
    <property type="component" value="Segment"/>
</dbReference>
<proteinExistence type="predicted"/>
<dbReference type="Pfam" id="PF01607">
    <property type="entry name" value="CBM_14"/>
    <property type="match status" value="1"/>
</dbReference>
<evidence type="ECO:0000313" key="4">
    <source>
        <dbReference type="Proteomes" id="UP001223634"/>
    </source>
</evidence>
<dbReference type="PROSITE" id="PS50940">
    <property type="entry name" value="CHIT_BIND_II"/>
    <property type="match status" value="1"/>
</dbReference>
<evidence type="ECO:0000259" key="2">
    <source>
        <dbReference type="PROSITE" id="PS50940"/>
    </source>
</evidence>
<accession>A0A6B7KMM9</accession>
<keyword evidence="4" id="KW-1185">Reference proteome</keyword>
<dbReference type="EMBL" id="MK419955">
    <property type="protein sequence ID" value="QEI03524.1"/>
    <property type="molecule type" value="Genomic_DNA"/>
</dbReference>
<evidence type="ECO:0000256" key="1">
    <source>
        <dbReference type="SAM" id="Phobius"/>
    </source>
</evidence>
<feature type="transmembrane region" description="Helical" evidence="1">
    <location>
        <begin position="6"/>
        <end position="23"/>
    </location>
</feature>
<dbReference type="GO" id="GO:0008061">
    <property type="term" value="F:chitin binding"/>
    <property type="evidence" value="ECO:0007669"/>
    <property type="project" value="InterPro"/>
</dbReference>
<name>A0A6B7KMM9_9ABAC</name>
<dbReference type="InterPro" id="IPR002557">
    <property type="entry name" value="Chitin-bd_dom"/>
</dbReference>
<dbReference type="Gene3D" id="2.170.140.10">
    <property type="entry name" value="Chitin binding domain"/>
    <property type="match status" value="1"/>
</dbReference>
<feature type="domain" description="Chitin-binding type-2" evidence="2">
    <location>
        <begin position="77"/>
        <end position="131"/>
    </location>
</feature>
<keyword evidence="1" id="KW-1133">Transmembrane helix</keyword>
<evidence type="ECO:0000313" key="3">
    <source>
        <dbReference type="EMBL" id="QEI03524.1"/>
    </source>
</evidence>
<dbReference type="GO" id="GO:0005576">
    <property type="term" value="C:extracellular region"/>
    <property type="evidence" value="ECO:0007669"/>
    <property type="project" value="InterPro"/>
</dbReference>
<dbReference type="SMART" id="SM00494">
    <property type="entry name" value="ChtBD2"/>
    <property type="match status" value="1"/>
</dbReference>
<organism evidence="3 4">
    <name type="scientific">Spodoptera cosmioides nucleopolyhedrovirus</name>
    <dbReference type="NCBI Taxonomy" id="2605774"/>
    <lineage>
        <taxon>Viruses</taxon>
        <taxon>Viruses incertae sedis</taxon>
        <taxon>Naldaviricetes</taxon>
        <taxon>Lefavirales</taxon>
        <taxon>Baculoviridae</taxon>
        <taxon>Alphabaculovirus</taxon>
        <taxon>Alphabaculovirus spocosmioidis</taxon>
    </lineage>
</organism>
<dbReference type="SUPFAM" id="SSF57625">
    <property type="entry name" value="Invertebrate chitin-binding proteins"/>
    <property type="match status" value="1"/>
</dbReference>
<reference evidence="3 4" key="1">
    <citation type="submission" date="2019-01" db="EMBL/GenBank/DDBJ databases">
        <title>The Spodoptera cosmioides nucleopolyhedrovirus (SpcoNPV) is a novel virus isolated from the polyphagous black armyworm, Spodoptera cosmioides (Walker) (Lepidoptera: Noctuidae).</title>
        <authorList>
            <person name="Santos E.R."/>
            <person name="Oliveira L.B."/>
            <person name="Silva L.A."/>
            <person name="Sosa-Gomez D.R."/>
            <person name="Ribeiro B.M."/>
            <person name="Ardisson-Araujo D.M.P."/>
        </authorList>
    </citation>
    <scope>NUCLEOTIDE SEQUENCE [LARGE SCALE GENOMIC DNA]</scope>
    <source>
        <strain evidence="3">VPN72</strain>
    </source>
</reference>
<sequence>MIMQYMIIITIIIIVILLFLFYTRRRPGRYTTVRYLPNEMYSDTFFDTYTSEVKLCPNKCPVFNFQKQKCVKGSITSNICTTAVIGNQPHHYKCDAFFFCLNGQSSYMTCAVGLCYNNDTRLCSIATDNHCNCLPASVCSDCCADDDDDDVEADGNDSLL</sequence>